<dbReference type="AlphaFoldDB" id="A0A1I8FJC9"/>
<evidence type="ECO:0000256" key="1">
    <source>
        <dbReference type="SAM" id="MobiDB-lite"/>
    </source>
</evidence>
<reference evidence="3" key="1">
    <citation type="submission" date="2016-11" db="UniProtKB">
        <authorList>
            <consortium name="WormBaseParasite"/>
        </authorList>
    </citation>
    <scope>IDENTIFICATION</scope>
</reference>
<evidence type="ECO:0000313" key="3">
    <source>
        <dbReference type="WBParaSite" id="maker-unitig_37263-snap-gene-0.2-mRNA-1"/>
    </source>
</evidence>
<evidence type="ECO:0000313" key="2">
    <source>
        <dbReference type="Proteomes" id="UP000095280"/>
    </source>
</evidence>
<feature type="region of interest" description="Disordered" evidence="1">
    <location>
        <begin position="260"/>
        <end position="280"/>
    </location>
</feature>
<protein>
    <submittedName>
        <fullName evidence="3">DAGKa domain-containing protein</fullName>
    </submittedName>
</protein>
<name>A0A1I8FJC9_9PLAT</name>
<organism evidence="2 3">
    <name type="scientific">Macrostomum lignano</name>
    <dbReference type="NCBI Taxonomy" id="282301"/>
    <lineage>
        <taxon>Eukaryota</taxon>
        <taxon>Metazoa</taxon>
        <taxon>Spiralia</taxon>
        <taxon>Lophotrochozoa</taxon>
        <taxon>Platyhelminthes</taxon>
        <taxon>Rhabditophora</taxon>
        <taxon>Macrostomorpha</taxon>
        <taxon>Macrostomida</taxon>
        <taxon>Macrostomidae</taxon>
        <taxon>Macrostomum</taxon>
    </lineage>
</organism>
<feature type="compositionally biased region" description="Polar residues" evidence="1">
    <location>
        <begin position="263"/>
        <end position="274"/>
    </location>
</feature>
<sequence length="448" mass="47588">MVGITLGAGPVASVAPAPKLATGQVAMTGGPTRMSLIYLPNDCLWALFTTALYGHRHRTVCGSGFGHVHLQPDHQLIDRDVTPGGPRYADSVRHPAALRRIRLDVPAALPAPGTATARELQKLLDRHDEMELVLNPGGPVEECAPSEGGGGGGGKSGGYGRLSVHAGHVPAAADGAPLRQHRPGGAAKDGGGTAQGIQLTHVTRPVHFIRSITSIATLRDEETGETATAVKADAEGRSLREMIARRTGRPDEPVAAARHLLPSGSTPRSCSCPTAPSRPASRKTLSSLLVSVIGISNMVGRVTFGFLSDRKWVKQADAVQLGADHRWHRAGVQLPDATPTGTYVTLTSPVLVDLLGLEKLSDSFGLTLLFQGIGCWSAANCWFPIRLDSVIRHSVHRVRSLRPRQRPDGCTRCPACCAGSIREARKGATPWRCSDYLHCSEIIDQLLC</sequence>
<proteinExistence type="predicted"/>
<accession>A0A1I8FJC9</accession>
<feature type="region of interest" description="Disordered" evidence="1">
    <location>
        <begin position="136"/>
        <end position="157"/>
    </location>
</feature>
<dbReference type="Proteomes" id="UP000095280">
    <property type="component" value="Unplaced"/>
</dbReference>
<feature type="compositionally biased region" description="Gly residues" evidence="1">
    <location>
        <begin position="147"/>
        <end position="157"/>
    </location>
</feature>
<keyword evidence="2" id="KW-1185">Reference proteome</keyword>
<dbReference type="WBParaSite" id="maker-unitig_37263-snap-gene-0.2-mRNA-1">
    <property type="protein sequence ID" value="maker-unitig_37263-snap-gene-0.2-mRNA-1"/>
    <property type="gene ID" value="maker-unitig_37263-snap-gene-0.2"/>
</dbReference>